<proteinExistence type="inferred from homology"/>
<gene>
    <name evidence="7" type="ORF">WCI35_010879</name>
</gene>
<keyword evidence="3" id="KW-0964">Secreted</keyword>
<evidence type="ECO:0000256" key="1">
    <source>
        <dbReference type="ARBA" id="ARBA00004613"/>
    </source>
</evidence>
<dbReference type="EMBL" id="JBFSEQ010000003">
    <property type="protein sequence ID" value="KAL2782170.1"/>
    <property type="molecule type" value="Genomic_DNA"/>
</dbReference>
<keyword evidence="6" id="KW-0732">Signal</keyword>
<evidence type="ECO:0000256" key="2">
    <source>
        <dbReference type="ARBA" id="ARBA00005516"/>
    </source>
</evidence>
<dbReference type="GO" id="GO:0005576">
    <property type="term" value="C:extracellular region"/>
    <property type="evidence" value="ECO:0007669"/>
    <property type="project" value="UniProtKB-SubCell"/>
</dbReference>
<dbReference type="GO" id="GO:0007218">
    <property type="term" value="P:neuropeptide signaling pathway"/>
    <property type="evidence" value="ECO:0007669"/>
    <property type="project" value="UniProtKB-KW"/>
</dbReference>
<feature type="signal peptide" evidence="6">
    <location>
        <begin position="1"/>
        <end position="18"/>
    </location>
</feature>
<dbReference type="Proteomes" id="UP001610411">
    <property type="component" value="Unassembled WGS sequence"/>
</dbReference>
<dbReference type="PANTHER" id="PTHR36476:SF1">
    <property type="entry name" value="OREXIGENIC NEUROPEPTIDE QRFP"/>
    <property type="match status" value="1"/>
</dbReference>
<evidence type="ECO:0000256" key="3">
    <source>
        <dbReference type="ARBA" id="ARBA00022525"/>
    </source>
</evidence>
<feature type="chain" id="PRO_5044867259" evidence="6">
    <location>
        <begin position="19"/>
        <end position="136"/>
    </location>
</feature>
<evidence type="ECO:0000313" key="7">
    <source>
        <dbReference type="EMBL" id="KAL2782170.1"/>
    </source>
</evidence>
<evidence type="ECO:0000313" key="8">
    <source>
        <dbReference type="Proteomes" id="UP001610411"/>
    </source>
</evidence>
<evidence type="ECO:0000256" key="6">
    <source>
        <dbReference type="SAM" id="SignalP"/>
    </source>
</evidence>
<evidence type="ECO:0000256" key="5">
    <source>
        <dbReference type="ARBA" id="ARBA00023320"/>
    </source>
</evidence>
<protein>
    <submittedName>
        <fullName evidence="7">Orexigenic neuropeptide QRFP preproprotein</fullName>
    </submittedName>
</protein>
<organism evidence="7 8">
    <name type="scientific">Daubentonia madagascariensis</name>
    <name type="common">Aye-aye</name>
    <name type="synonym">Sciurus madagascariensis</name>
    <dbReference type="NCBI Taxonomy" id="31869"/>
    <lineage>
        <taxon>Eukaryota</taxon>
        <taxon>Metazoa</taxon>
        <taxon>Chordata</taxon>
        <taxon>Craniata</taxon>
        <taxon>Vertebrata</taxon>
        <taxon>Euteleostomi</taxon>
        <taxon>Mammalia</taxon>
        <taxon>Eutheria</taxon>
        <taxon>Euarchontoglires</taxon>
        <taxon>Primates</taxon>
        <taxon>Strepsirrhini</taxon>
        <taxon>Chiromyiformes</taxon>
        <taxon>Daubentoniidae</taxon>
        <taxon>Daubentonia</taxon>
    </lineage>
</organism>
<evidence type="ECO:0000256" key="4">
    <source>
        <dbReference type="ARBA" id="ARBA00022815"/>
    </source>
</evidence>
<dbReference type="AlphaFoldDB" id="A0ABD2ESR0"/>
<comment type="subcellular location">
    <subcellularLocation>
        <location evidence="1">Secreted</location>
    </subcellularLocation>
</comment>
<comment type="similarity">
    <text evidence="2">Belongs to the RFamide neuropeptide family.</text>
</comment>
<accession>A0ABD2ESR0</accession>
<sequence>MMSPYSLAYLLLLPLGTCFPLSDRRGATDALGSIGAGVSWANLAEKPQPPFMWGSSRWSRAPRPQALLVKAKELQTLGRAHAGFRFRFGRQDEGSEAAGFLPTDGEKARGPLGNLAEGLNGCSRKKGGFSFRFGRR</sequence>
<keyword evidence="4" id="KW-0027">Amidation</keyword>
<keyword evidence="8" id="KW-1185">Reference proteome</keyword>
<reference evidence="7 8" key="1">
    <citation type="journal article" date="2024" name="G3 (Bethesda)">
        <title>A hybrid genome assembly of the endangered aye-aye (Daubentonia madagascariensis).</title>
        <authorList>
            <person name="Versoza C.J."/>
            <person name="Pfeifer S.P."/>
        </authorList>
    </citation>
    <scope>NUCLEOTIDE SEQUENCE [LARGE SCALE GENOMIC DNA]</scope>
    <source>
        <strain evidence="7">6821</strain>
    </source>
</reference>
<comment type="caution">
    <text evidence="7">The sequence shown here is derived from an EMBL/GenBank/DDBJ whole genome shotgun (WGS) entry which is preliminary data.</text>
</comment>
<dbReference type="InterPro" id="IPR024565">
    <property type="entry name" value="P518"/>
</dbReference>
<dbReference type="Pfam" id="PF11109">
    <property type="entry name" value="RFamide_26RFa"/>
    <property type="match status" value="1"/>
</dbReference>
<name>A0ABD2ESR0_DAUMA</name>
<dbReference type="GO" id="GO:0005102">
    <property type="term" value="F:signaling receptor binding"/>
    <property type="evidence" value="ECO:0007669"/>
    <property type="project" value="UniProtKB-ARBA"/>
</dbReference>
<dbReference type="PANTHER" id="PTHR36476">
    <property type="entry name" value="OREXIGENIC NEUROPEPTIDE QRFP"/>
    <property type="match status" value="1"/>
</dbReference>
<keyword evidence="5 7" id="KW-0527">Neuropeptide</keyword>